<dbReference type="RefSeq" id="WP_284136214.1">
    <property type="nucleotide sequence ID" value="NZ_JASJUT010000001.1"/>
</dbReference>
<accession>A0ABT7EF78</accession>
<dbReference type="PANTHER" id="PTHR39431">
    <property type="entry name" value="FRPA/C-RELATED PROTEIN"/>
    <property type="match status" value="1"/>
</dbReference>
<protein>
    <recommendedName>
        <fullName evidence="3">VCBS repeat-containing protein</fullName>
    </recommendedName>
</protein>
<evidence type="ECO:0008006" key="3">
    <source>
        <dbReference type="Google" id="ProtNLM"/>
    </source>
</evidence>
<proteinExistence type="predicted"/>
<dbReference type="Proteomes" id="UP001231915">
    <property type="component" value="Unassembled WGS sequence"/>
</dbReference>
<organism evidence="1 2">
    <name type="scientific">Pseudoalteromonas obscura</name>
    <dbReference type="NCBI Taxonomy" id="3048491"/>
    <lineage>
        <taxon>Bacteria</taxon>
        <taxon>Pseudomonadati</taxon>
        <taxon>Pseudomonadota</taxon>
        <taxon>Gammaproteobacteria</taxon>
        <taxon>Alteromonadales</taxon>
        <taxon>Pseudoalteromonadaceae</taxon>
        <taxon>Pseudoalteromonas</taxon>
    </lineage>
</organism>
<evidence type="ECO:0000313" key="1">
    <source>
        <dbReference type="EMBL" id="MDK2593937.1"/>
    </source>
</evidence>
<evidence type="ECO:0000313" key="2">
    <source>
        <dbReference type="Proteomes" id="UP001231915"/>
    </source>
</evidence>
<sequence length="322" mass="35991">MKIENAQIEMANKHESRLHVVEKRTDISQPVEARAQMAEEKVQLYQTEAEKADIDINSDAKMYILKLLVQKLTGEEVDWYDDTIGKDIADSEANVNSVESVTAQADQPTHVIVERLTHEQQSNIFKAGGQIQLESGEQISFAFKSVFAQSHTSYQRTIEDVNMKDPLIISFTNKAVELDKEHMNFDVDADGKADSVAHLKKGYGFLALDLNDNNKIDDGKELFGALSGNGFADLAKYDEDGNGFIDENDTVFESLKVWVKNKSDDKLVSLSEANIGAISLQNVDTPLNIREEGELKGVIRKSGFYLDEQGKPKLVQQIDYVV</sequence>
<keyword evidence="2" id="KW-1185">Reference proteome</keyword>
<dbReference type="PANTHER" id="PTHR39431:SF1">
    <property type="entry name" value="FRPA_C-RELATED PROTEIN"/>
    <property type="match status" value="1"/>
</dbReference>
<dbReference type="EMBL" id="JASJUT010000001">
    <property type="protein sequence ID" value="MDK2593937.1"/>
    <property type="molecule type" value="Genomic_DNA"/>
</dbReference>
<name>A0ABT7EF78_9GAMM</name>
<comment type="caution">
    <text evidence="1">The sequence shown here is derived from an EMBL/GenBank/DDBJ whole genome shotgun (WGS) entry which is preliminary data.</text>
</comment>
<gene>
    <name evidence="1" type="ORF">QNM18_02505</name>
</gene>
<reference evidence="1 2" key="1">
    <citation type="submission" date="2023-05" db="EMBL/GenBank/DDBJ databases">
        <title>Pseudoalteromonas ardens sp. nov., Pseudoalteromonas obscura sp. nov., and Pseudoalteromonas umbrosa sp. nov., isolated from the coral Montipora capitata.</title>
        <authorList>
            <person name="Thomas E.M."/>
            <person name="Smith E.M."/>
            <person name="Papke E."/>
            <person name="Shlafstein M.D."/>
            <person name="Oline D.K."/>
            <person name="Videau P."/>
            <person name="Saw J.H."/>
            <person name="Strangman W.K."/>
            <person name="Ushijima B."/>
        </authorList>
    </citation>
    <scope>NUCLEOTIDE SEQUENCE [LARGE SCALE GENOMIC DNA]</scope>
    <source>
        <strain evidence="1 2">P94</strain>
    </source>
</reference>